<protein>
    <submittedName>
        <fullName evidence="1">Uncharacterized protein</fullName>
    </submittedName>
</protein>
<name>B6HAK0_PENRW</name>
<dbReference type="Proteomes" id="UP000000724">
    <property type="component" value="Contig Pc00c16"/>
</dbReference>
<evidence type="ECO:0000313" key="1">
    <source>
        <dbReference type="EMBL" id="CAP93979.1"/>
    </source>
</evidence>
<gene>
    <name evidence="1" type="ORF">Pc16g13090</name>
    <name evidence="1" type="ORF">PCH_Pc16g13090</name>
</gene>
<dbReference type="EMBL" id="AM920431">
    <property type="protein sequence ID" value="CAP93979.1"/>
    <property type="molecule type" value="Genomic_DNA"/>
</dbReference>
<dbReference type="HOGENOM" id="CLU_2159245_0_0_1"/>
<keyword evidence="2" id="KW-1185">Reference proteome</keyword>
<dbReference type="AlphaFoldDB" id="B6HAK0"/>
<organism evidence="1 2">
    <name type="scientific">Penicillium rubens (strain ATCC 28089 / DSM 1075 / NRRL 1951 / Wisconsin 54-1255)</name>
    <name type="common">Penicillium chrysogenum</name>
    <dbReference type="NCBI Taxonomy" id="500485"/>
    <lineage>
        <taxon>Eukaryota</taxon>
        <taxon>Fungi</taxon>
        <taxon>Dikarya</taxon>
        <taxon>Ascomycota</taxon>
        <taxon>Pezizomycotina</taxon>
        <taxon>Eurotiomycetes</taxon>
        <taxon>Eurotiomycetidae</taxon>
        <taxon>Eurotiales</taxon>
        <taxon>Aspergillaceae</taxon>
        <taxon>Penicillium</taxon>
        <taxon>Penicillium chrysogenum species complex</taxon>
    </lineage>
</organism>
<proteinExistence type="predicted"/>
<sequence length="111" mass="12451">MGVRLPTLVPFTLSTLRSRAGESLPSVTSSPVLARMRWYVLVYITLVGFASPPGVERPFFSLPQERSRNRLQVEIFTSTTPGTKNRVTYYNLTANGELQAKIVSQIPWHSL</sequence>
<dbReference type="VEuPathDB" id="FungiDB:PCH_Pc16g13090"/>
<accession>B6HAK0</accession>
<reference evidence="1 2" key="1">
    <citation type="journal article" date="2008" name="Nat. Biotechnol.">
        <title>Genome sequencing and analysis of the filamentous fungus Penicillium chrysogenum.</title>
        <authorList>
            <person name="van den Berg M.A."/>
            <person name="Albang R."/>
            <person name="Albermann K."/>
            <person name="Badger J.H."/>
            <person name="Daran J.-M."/>
            <person name="Driessen A.J.M."/>
            <person name="Garcia-Estrada C."/>
            <person name="Fedorova N.D."/>
            <person name="Harris D.M."/>
            <person name="Heijne W.H.M."/>
            <person name="Joardar V.S."/>
            <person name="Kiel J.A.K.W."/>
            <person name="Kovalchuk A."/>
            <person name="Martin J.F."/>
            <person name="Nierman W.C."/>
            <person name="Nijland J.G."/>
            <person name="Pronk J.T."/>
            <person name="Roubos J.A."/>
            <person name="van der Klei I.J."/>
            <person name="van Peij N.N.M.E."/>
            <person name="Veenhuis M."/>
            <person name="von Doehren H."/>
            <person name="Wagner C."/>
            <person name="Wortman J.R."/>
            <person name="Bovenberg R.A.L."/>
        </authorList>
    </citation>
    <scope>NUCLEOTIDE SEQUENCE [LARGE SCALE GENOMIC DNA]</scope>
    <source>
        <strain evidence="2">ATCC 28089 / DSM 1075 / NRRL 1951 / Wisconsin 54-1255</strain>
    </source>
</reference>
<evidence type="ECO:0000313" key="2">
    <source>
        <dbReference type="Proteomes" id="UP000000724"/>
    </source>
</evidence>